<keyword evidence="4" id="KW-1185">Reference proteome</keyword>
<evidence type="ECO:0000313" key="4">
    <source>
        <dbReference type="Proteomes" id="UP000092993"/>
    </source>
</evidence>
<evidence type="ECO:0000256" key="1">
    <source>
        <dbReference type="SAM" id="MobiDB-lite"/>
    </source>
</evidence>
<protein>
    <recommendedName>
        <fullName evidence="2">SHSP domain-containing protein</fullName>
    </recommendedName>
</protein>
<dbReference type="OrthoDB" id="1431247at2759"/>
<feature type="region of interest" description="Disordered" evidence="1">
    <location>
        <begin position="46"/>
        <end position="71"/>
    </location>
</feature>
<gene>
    <name evidence="3" type="ORF">A0H81_07982</name>
</gene>
<dbReference type="CDD" id="cd06464">
    <property type="entry name" value="ACD_sHsps-like"/>
    <property type="match status" value="1"/>
</dbReference>
<sequence length="238" mass="26854">MPSTCKSIGSKPLRSLDAFDKLFERAFAPRETPIVTPLMIPEDLKRPMAPEPPFTPLYSPLHSPGPTPQEVSLDPLWEEVRQAKERELAASPSKVKSLGMAISPETSAPTGKKVAKRRSSVSFRESPDGRTVAATFDIPGVKKQDMHVSYRTNRLIVSWRMGRVTEKREGDVLVRDREERRYSHTIPLPEGTKFDEVRAARDGRHLILTYPNSRCVRVGSRRGSQECCREEQSSTRVE</sequence>
<accession>A0A1C7M616</accession>
<dbReference type="EMBL" id="LUGG01000009">
    <property type="protein sequence ID" value="OBZ72371.1"/>
    <property type="molecule type" value="Genomic_DNA"/>
</dbReference>
<dbReference type="Proteomes" id="UP000092993">
    <property type="component" value="Unassembled WGS sequence"/>
</dbReference>
<name>A0A1C7M616_GRIFR</name>
<feature type="region of interest" description="Disordered" evidence="1">
    <location>
        <begin position="103"/>
        <end position="127"/>
    </location>
</feature>
<feature type="domain" description="SHSP" evidence="2">
    <location>
        <begin position="132"/>
        <end position="201"/>
    </location>
</feature>
<dbReference type="AlphaFoldDB" id="A0A1C7M616"/>
<reference evidence="3 4" key="1">
    <citation type="submission" date="2016-03" db="EMBL/GenBank/DDBJ databases">
        <title>Whole genome sequencing of Grifola frondosa 9006-11.</title>
        <authorList>
            <person name="Min B."/>
            <person name="Park H."/>
            <person name="Kim J.-G."/>
            <person name="Cho H."/>
            <person name="Oh Y.-L."/>
            <person name="Kong W.-S."/>
            <person name="Choi I.-G."/>
        </authorList>
    </citation>
    <scope>NUCLEOTIDE SEQUENCE [LARGE SCALE GENOMIC DNA]</scope>
    <source>
        <strain evidence="3 4">9006-11</strain>
    </source>
</reference>
<evidence type="ECO:0000259" key="2">
    <source>
        <dbReference type="Pfam" id="PF00011"/>
    </source>
</evidence>
<organism evidence="3 4">
    <name type="scientific">Grifola frondosa</name>
    <name type="common">Maitake</name>
    <name type="synonym">Polyporus frondosus</name>
    <dbReference type="NCBI Taxonomy" id="5627"/>
    <lineage>
        <taxon>Eukaryota</taxon>
        <taxon>Fungi</taxon>
        <taxon>Dikarya</taxon>
        <taxon>Basidiomycota</taxon>
        <taxon>Agaricomycotina</taxon>
        <taxon>Agaricomycetes</taxon>
        <taxon>Polyporales</taxon>
        <taxon>Grifolaceae</taxon>
        <taxon>Grifola</taxon>
    </lineage>
</organism>
<dbReference type="InterPro" id="IPR002068">
    <property type="entry name" value="A-crystallin/Hsp20_dom"/>
</dbReference>
<proteinExistence type="predicted"/>
<dbReference type="InterPro" id="IPR008978">
    <property type="entry name" value="HSP20-like_chaperone"/>
</dbReference>
<comment type="caution">
    <text evidence="3">The sequence shown here is derived from an EMBL/GenBank/DDBJ whole genome shotgun (WGS) entry which is preliminary data.</text>
</comment>
<dbReference type="OMA" id="RYPNMRC"/>
<dbReference type="Gene3D" id="2.60.40.790">
    <property type="match status" value="1"/>
</dbReference>
<dbReference type="SUPFAM" id="SSF49764">
    <property type="entry name" value="HSP20-like chaperones"/>
    <property type="match status" value="1"/>
</dbReference>
<dbReference type="Pfam" id="PF00011">
    <property type="entry name" value="HSP20"/>
    <property type="match status" value="1"/>
</dbReference>
<evidence type="ECO:0000313" key="3">
    <source>
        <dbReference type="EMBL" id="OBZ72371.1"/>
    </source>
</evidence>
<dbReference type="STRING" id="5627.A0A1C7M616"/>